<dbReference type="InterPro" id="IPR032710">
    <property type="entry name" value="NTF2-like_dom_sf"/>
</dbReference>
<gene>
    <name evidence="2" type="ORF">AVR91_0213005</name>
</gene>
<sequence>MTTEEIITALECAWNAGDGEAWAANFAEDADFVDVVGRIQRGRATIARESQNIFDTIYRGSTLRIRQVSSRPLGGGFDLVHTATVLTIPAGPLAGEKQAVQTKLVRDGRIVAFHNTIRGDIATFTHHDEDLAARAPQEWELKQGR</sequence>
<dbReference type="AlphaFoldDB" id="A0A1W2LXE0"/>
<protein>
    <submittedName>
        <fullName evidence="2">DUF4440 domain-containing protein</fullName>
    </submittedName>
</protein>
<dbReference type="EMBL" id="LQMT02000012">
    <property type="protein sequence ID" value="ONF71581.1"/>
    <property type="molecule type" value="Genomic_DNA"/>
</dbReference>
<dbReference type="RefSeq" id="WP_063275035.1">
    <property type="nucleotide sequence ID" value="NZ_LQMT02000012.1"/>
</dbReference>
<organism evidence="2 3">
    <name type="scientific">Amycolatopsis keratiniphila subsp. keratiniphila</name>
    <dbReference type="NCBI Taxonomy" id="227715"/>
    <lineage>
        <taxon>Bacteria</taxon>
        <taxon>Bacillati</taxon>
        <taxon>Actinomycetota</taxon>
        <taxon>Actinomycetes</taxon>
        <taxon>Pseudonocardiales</taxon>
        <taxon>Pseudonocardiaceae</taxon>
        <taxon>Amycolatopsis</taxon>
        <taxon>Amycolatopsis japonica group</taxon>
    </lineage>
</organism>
<accession>A0A1W2LXE0</accession>
<reference evidence="2 3" key="1">
    <citation type="submission" date="2016-12" db="EMBL/GenBank/DDBJ databases">
        <title>Amycolatopsis keratiniphila subsp. keratiniphila genome sequencing and assembly.</title>
        <authorList>
            <person name="Mayilraj S."/>
            <person name="Kaur N."/>
        </authorList>
    </citation>
    <scope>NUCLEOTIDE SEQUENCE [LARGE SCALE GENOMIC DNA]</scope>
    <source>
        <strain evidence="2 3">DSM 44409</strain>
    </source>
</reference>
<dbReference type="InterPro" id="IPR037401">
    <property type="entry name" value="SnoaL-like"/>
</dbReference>
<dbReference type="SUPFAM" id="SSF54427">
    <property type="entry name" value="NTF2-like"/>
    <property type="match status" value="1"/>
</dbReference>
<dbReference type="InterPro" id="IPR011944">
    <property type="entry name" value="Steroid_delta5-4_isomerase"/>
</dbReference>
<name>A0A1W2LXE0_9PSEU</name>
<proteinExistence type="predicted"/>
<evidence type="ECO:0000313" key="2">
    <source>
        <dbReference type="EMBL" id="ONF71581.1"/>
    </source>
</evidence>
<feature type="domain" description="SnoaL-like" evidence="1">
    <location>
        <begin position="11"/>
        <end position="111"/>
    </location>
</feature>
<dbReference type="Pfam" id="PF12680">
    <property type="entry name" value="SnoaL_2"/>
    <property type="match status" value="1"/>
</dbReference>
<dbReference type="NCBIfam" id="TIGR02246">
    <property type="entry name" value="SgcJ/EcaC family oxidoreductase"/>
    <property type="match status" value="1"/>
</dbReference>
<dbReference type="Gene3D" id="3.10.450.50">
    <property type="match status" value="1"/>
</dbReference>
<evidence type="ECO:0000313" key="3">
    <source>
        <dbReference type="Proteomes" id="UP000076660"/>
    </source>
</evidence>
<evidence type="ECO:0000259" key="1">
    <source>
        <dbReference type="Pfam" id="PF12680"/>
    </source>
</evidence>
<dbReference type="OrthoDB" id="582586at2"/>
<comment type="caution">
    <text evidence="2">The sequence shown here is derived from an EMBL/GenBank/DDBJ whole genome shotgun (WGS) entry which is preliminary data.</text>
</comment>
<dbReference type="Proteomes" id="UP000076660">
    <property type="component" value="Unassembled WGS sequence"/>
</dbReference>